<dbReference type="GO" id="GO:0003677">
    <property type="term" value="F:DNA binding"/>
    <property type="evidence" value="ECO:0007669"/>
    <property type="project" value="InterPro"/>
</dbReference>
<dbReference type="GeneID" id="27209970"/>
<gene>
    <name evidence="11" type="primary">rpoC1</name>
</gene>
<dbReference type="GO" id="GO:0000428">
    <property type="term" value="C:DNA-directed RNA polymerase complex"/>
    <property type="evidence" value="ECO:0007669"/>
    <property type="project" value="UniProtKB-KW"/>
</dbReference>
<keyword evidence="4 11" id="KW-0934">Plastid</keyword>
<evidence type="ECO:0000256" key="3">
    <source>
        <dbReference type="ARBA" id="ARBA00022478"/>
    </source>
</evidence>
<keyword evidence="3 9" id="KW-0240">DNA-directed RNA polymerase</keyword>
<evidence type="ECO:0000256" key="9">
    <source>
        <dbReference type="RuleBase" id="RU004279"/>
    </source>
</evidence>
<evidence type="ECO:0000313" key="11">
    <source>
        <dbReference type="EMBL" id="AMP43365.1"/>
    </source>
</evidence>
<proteinExistence type="inferred from homology"/>
<evidence type="ECO:0000256" key="2">
    <source>
        <dbReference type="ARBA" id="ARBA00007207"/>
    </source>
</evidence>
<name>A0A142BY73_SCHDU</name>
<accession>A0A142BY73</accession>
<dbReference type="Gene3D" id="4.10.860.120">
    <property type="entry name" value="RNA polymerase II, clamp domain"/>
    <property type="match status" value="1"/>
</dbReference>
<keyword evidence="7 9" id="KW-0804">Transcription</keyword>
<dbReference type="GO" id="GO:0003899">
    <property type="term" value="F:DNA-directed RNA polymerase activity"/>
    <property type="evidence" value="ECO:0007669"/>
    <property type="project" value="UniProtKB-EC"/>
</dbReference>
<dbReference type="EC" id="2.7.7.6" evidence="9"/>
<dbReference type="SMART" id="SM00663">
    <property type="entry name" value="RPOLA_N"/>
    <property type="match status" value="1"/>
</dbReference>
<dbReference type="InterPro" id="IPR042102">
    <property type="entry name" value="RNA_pol_Rpb1_3_sf"/>
</dbReference>
<dbReference type="SUPFAM" id="SSF64484">
    <property type="entry name" value="beta and beta-prime subunits of DNA dependent RNA-polymerase"/>
    <property type="match status" value="1"/>
</dbReference>
<keyword evidence="6 9" id="KW-0548">Nucleotidyltransferase</keyword>
<keyword evidence="5 9" id="KW-0808">Transferase</keyword>
<comment type="similarity">
    <text evidence="2">Belongs to the RNA polymerase beta' chain family. RpoC1 subfamily.</text>
</comment>
<dbReference type="InterPro" id="IPR006592">
    <property type="entry name" value="RNA_pol_N"/>
</dbReference>
<dbReference type="Gene3D" id="1.10.274.100">
    <property type="entry name" value="RNA polymerase Rpb1, domain 3"/>
    <property type="match status" value="1"/>
</dbReference>
<dbReference type="Pfam" id="PF00623">
    <property type="entry name" value="RNA_pol_Rpb1_2"/>
    <property type="match status" value="2"/>
</dbReference>
<dbReference type="InterPro" id="IPR007080">
    <property type="entry name" value="RNA_pol_Rpb1_1"/>
</dbReference>
<dbReference type="RefSeq" id="YP_009241456.1">
    <property type="nucleotide sequence ID" value="NC_029807.1"/>
</dbReference>
<feature type="domain" description="RNA polymerase N-terminal" evidence="10">
    <location>
        <begin position="413"/>
        <end position="705"/>
    </location>
</feature>
<dbReference type="Gene3D" id="1.10.40.90">
    <property type="match status" value="1"/>
</dbReference>
<comment type="catalytic activity">
    <reaction evidence="8 9">
        <text>RNA(n) + a ribonucleoside 5'-triphosphate = RNA(n+1) + diphosphate</text>
        <dbReference type="Rhea" id="RHEA:21248"/>
        <dbReference type="Rhea" id="RHEA-COMP:14527"/>
        <dbReference type="Rhea" id="RHEA-COMP:17342"/>
        <dbReference type="ChEBI" id="CHEBI:33019"/>
        <dbReference type="ChEBI" id="CHEBI:61557"/>
        <dbReference type="ChEBI" id="CHEBI:140395"/>
        <dbReference type="EC" id="2.7.7.6"/>
    </reaction>
</comment>
<dbReference type="PANTHER" id="PTHR19376">
    <property type="entry name" value="DNA-DIRECTED RNA POLYMERASE"/>
    <property type="match status" value="1"/>
</dbReference>
<evidence type="ECO:0000259" key="10">
    <source>
        <dbReference type="SMART" id="SM00663"/>
    </source>
</evidence>
<dbReference type="GO" id="GO:0006351">
    <property type="term" value="P:DNA-templated transcription"/>
    <property type="evidence" value="ECO:0007669"/>
    <property type="project" value="InterPro"/>
</dbReference>
<evidence type="ECO:0000256" key="4">
    <source>
        <dbReference type="ARBA" id="ARBA00022640"/>
    </source>
</evidence>
<dbReference type="InterPro" id="IPR045867">
    <property type="entry name" value="DNA-dir_RpoC_beta_prime"/>
</dbReference>
<reference evidence="11" key="1">
    <citation type="journal article" date="2016" name="PLoS ONE">
        <title>Distinctive Architecture of the Chloroplast Genome in the Chlorodendrophycean Green Algae Scherffelia dubia and Tetraselmis sp. CCMP 881.</title>
        <authorList>
            <person name="Turmel M."/>
            <person name="de Cambiaire J.C."/>
            <person name="Otis C."/>
            <person name="Lemieux C."/>
        </authorList>
    </citation>
    <scope>NUCLEOTIDE SEQUENCE</scope>
</reference>
<evidence type="ECO:0000256" key="6">
    <source>
        <dbReference type="ARBA" id="ARBA00022695"/>
    </source>
</evidence>
<organism evidence="11">
    <name type="scientific">Scherffelia dubia</name>
    <name type="common">Green alga</name>
    <name type="synonym">Chlamydomonas dubia</name>
    <dbReference type="NCBI Taxonomy" id="3190"/>
    <lineage>
        <taxon>Eukaryota</taxon>
        <taxon>Viridiplantae</taxon>
        <taxon>Chlorophyta</taxon>
        <taxon>core chlorophytes</taxon>
        <taxon>Chlorodendrophyceae</taxon>
        <taxon>Chlorodendrales</taxon>
        <taxon>Chlorodendraceae</taxon>
        <taxon>Scherffelia</taxon>
    </lineage>
</organism>
<sequence>MEKKLGQEKKNKKKIRLILNNRLNKKYTGQLKQSNEVSQIRFSLVPSETRKKQIERILPNGKKIGQIQNSLTLNYKTLKPEKGGFFCETIFGPTQDFICSCGKKRENIFLDYCPECDVEYTTSKVRRYRLGYIELAVPIVHIWYLKGRPSYFSLLFDLKKKNAEAIAYSTGQILNGFSSSFEEKILRQRKEYHERFLTWRRAQKEKPLNWRTLLRHRQKLIHYISISRVLDDDFWVKRKYPFMVEGFTKRSDWKRQYFHNHKPFYICPMIRDSFAISLDGSIGLIGFCFGLDELINSFSFKKFNQSFIPIKKYKRGFTNSKISDTKHFNLPSWFLRGGNAFRHLCSKIDCRRFEKALCRKLNLLEDKLVTLEDEPYLDDLEFSYYQDLLKQLSKLARRIKFIQIFWKTESRPEWMLISILPVLPPDLRPIIQLKGEQLAVSDLNPLYQRVFYRNKALKKIQPYARSFNGFGPGSILIIELLAFNERLLQEAVDALLENGKDADSNPYSGSSGRPLKSIADLLKGKKGRFRQNLLGKRVDYSGRSVIVVGPSLKLYECGLPKEIAVELFQSLLIRKLLKRKLVQTLMDAKTLIRKEHPLIWPILNEIMLHWPILLNRAPTLHRLGVQAFLPKLVRGKAILLHPLVCTAFNADFDGDQMGVHVPLSFEAKSEAWSLMLSTQNLLSPATSEPIILPSQDMVLGCYYLTTLNSQRKQKNLNYFANLEDVSTAASHQNLHPHTWIWLKWNKILDSDQKDDAIFEIRINKVGEKIYLRKTSYQIYRVSGKLKSQYIRTTVGRVLFNSLLNDTFYNSKLKYYEKNKNFV</sequence>
<evidence type="ECO:0000256" key="1">
    <source>
        <dbReference type="ARBA" id="ARBA00004026"/>
    </source>
</evidence>
<dbReference type="Pfam" id="PF04997">
    <property type="entry name" value="RNA_pol_Rpb1_1"/>
    <property type="match status" value="2"/>
</dbReference>
<comment type="function">
    <text evidence="1 9">DNA-dependent RNA polymerase catalyzes the transcription of DNA into RNA using the four ribonucleoside triphosphates as substrates.</text>
</comment>
<geneLocation type="plastid" evidence="11"/>
<evidence type="ECO:0000256" key="5">
    <source>
        <dbReference type="ARBA" id="ARBA00022679"/>
    </source>
</evidence>
<dbReference type="EMBL" id="KU167098">
    <property type="protein sequence ID" value="AMP43365.1"/>
    <property type="molecule type" value="Genomic_DNA"/>
</dbReference>
<dbReference type="PANTHER" id="PTHR19376:SF54">
    <property type="entry name" value="DNA-DIRECTED RNA POLYMERASE SUBUNIT BETA"/>
    <property type="match status" value="1"/>
</dbReference>
<evidence type="ECO:0000256" key="8">
    <source>
        <dbReference type="ARBA" id="ARBA00048552"/>
    </source>
</evidence>
<evidence type="ECO:0000256" key="7">
    <source>
        <dbReference type="ARBA" id="ARBA00023163"/>
    </source>
</evidence>
<dbReference type="AlphaFoldDB" id="A0A142BY73"/>
<dbReference type="InterPro" id="IPR044893">
    <property type="entry name" value="RNA_pol_Rpb1_clamp_domain"/>
</dbReference>
<dbReference type="InterPro" id="IPR000722">
    <property type="entry name" value="RNA_pol_asu"/>
</dbReference>
<protein>
    <recommendedName>
        <fullName evidence="9">DNA-directed RNA polymerase subunit</fullName>
        <ecNumber evidence="9">2.7.7.6</ecNumber>
    </recommendedName>
</protein>
<dbReference type="Gene3D" id="2.40.40.20">
    <property type="match status" value="1"/>
</dbReference>
<dbReference type="InterPro" id="IPR007066">
    <property type="entry name" value="RNA_pol_Rpb1_3"/>
</dbReference>
<dbReference type="Pfam" id="PF04983">
    <property type="entry name" value="RNA_pol_Rpb1_3"/>
    <property type="match status" value="1"/>
</dbReference>